<proteinExistence type="predicted"/>
<feature type="compositionally biased region" description="Polar residues" evidence="1">
    <location>
        <begin position="151"/>
        <end position="170"/>
    </location>
</feature>
<comment type="caution">
    <text evidence="3">The sequence shown here is derived from an EMBL/GenBank/DDBJ whole genome shotgun (WGS) entry which is preliminary data.</text>
</comment>
<evidence type="ECO:0000313" key="3">
    <source>
        <dbReference type="EMBL" id="OWF34680.1"/>
    </source>
</evidence>
<evidence type="ECO:0000313" key="4">
    <source>
        <dbReference type="Proteomes" id="UP000242188"/>
    </source>
</evidence>
<sequence>MFPCGTKHFVYDPNVKYCKRNGYTAYCDPSMCLMEKNTWERQACGLYCGDIKKWTLQLNDTEVDFTGEVKADETFPVWETVSGVSICLVVILSVVIVYMWFKNCNKNPSPAIVNASAPPVTNDKDQDETHVLLVDGESSTSEADSAVGSDVSRTTVNGPSSFHSSPQNNHVDPHTQRNDKAGLAVTGIAQNFGAPCGVETTDEVS</sequence>
<reference evidence="3 4" key="1">
    <citation type="journal article" date="2017" name="Nat. Ecol. Evol.">
        <title>Scallop genome provides insights into evolution of bilaterian karyotype and development.</title>
        <authorList>
            <person name="Wang S."/>
            <person name="Zhang J."/>
            <person name="Jiao W."/>
            <person name="Li J."/>
            <person name="Xun X."/>
            <person name="Sun Y."/>
            <person name="Guo X."/>
            <person name="Huan P."/>
            <person name="Dong B."/>
            <person name="Zhang L."/>
            <person name="Hu X."/>
            <person name="Sun X."/>
            <person name="Wang J."/>
            <person name="Zhao C."/>
            <person name="Wang Y."/>
            <person name="Wang D."/>
            <person name="Huang X."/>
            <person name="Wang R."/>
            <person name="Lv J."/>
            <person name="Li Y."/>
            <person name="Zhang Z."/>
            <person name="Liu B."/>
            <person name="Lu W."/>
            <person name="Hui Y."/>
            <person name="Liang J."/>
            <person name="Zhou Z."/>
            <person name="Hou R."/>
            <person name="Li X."/>
            <person name="Liu Y."/>
            <person name="Li H."/>
            <person name="Ning X."/>
            <person name="Lin Y."/>
            <person name="Zhao L."/>
            <person name="Xing Q."/>
            <person name="Dou J."/>
            <person name="Li Y."/>
            <person name="Mao J."/>
            <person name="Guo H."/>
            <person name="Dou H."/>
            <person name="Li T."/>
            <person name="Mu C."/>
            <person name="Jiang W."/>
            <person name="Fu Q."/>
            <person name="Fu X."/>
            <person name="Miao Y."/>
            <person name="Liu J."/>
            <person name="Yu Q."/>
            <person name="Li R."/>
            <person name="Liao H."/>
            <person name="Li X."/>
            <person name="Kong Y."/>
            <person name="Jiang Z."/>
            <person name="Chourrout D."/>
            <person name="Li R."/>
            <person name="Bao Z."/>
        </authorList>
    </citation>
    <scope>NUCLEOTIDE SEQUENCE [LARGE SCALE GENOMIC DNA]</scope>
    <source>
        <strain evidence="3 4">PY_sf001</strain>
    </source>
</reference>
<keyword evidence="2" id="KW-1133">Transmembrane helix</keyword>
<feature type="region of interest" description="Disordered" evidence="1">
    <location>
        <begin position="135"/>
        <end position="177"/>
    </location>
</feature>
<gene>
    <name evidence="3" type="ORF">KP79_PYT11449</name>
</gene>
<organism evidence="3 4">
    <name type="scientific">Mizuhopecten yessoensis</name>
    <name type="common">Japanese scallop</name>
    <name type="synonym">Patinopecten yessoensis</name>
    <dbReference type="NCBI Taxonomy" id="6573"/>
    <lineage>
        <taxon>Eukaryota</taxon>
        <taxon>Metazoa</taxon>
        <taxon>Spiralia</taxon>
        <taxon>Lophotrochozoa</taxon>
        <taxon>Mollusca</taxon>
        <taxon>Bivalvia</taxon>
        <taxon>Autobranchia</taxon>
        <taxon>Pteriomorphia</taxon>
        <taxon>Pectinida</taxon>
        <taxon>Pectinoidea</taxon>
        <taxon>Pectinidae</taxon>
        <taxon>Mizuhopecten</taxon>
    </lineage>
</organism>
<accession>A0A210PDU9</accession>
<keyword evidence="4" id="KW-1185">Reference proteome</keyword>
<dbReference type="EMBL" id="NEDP02076751">
    <property type="protein sequence ID" value="OWF34680.1"/>
    <property type="molecule type" value="Genomic_DNA"/>
</dbReference>
<dbReference type="Proteomes" id="UP000242188">
    <property type="component" value="Unassembled WGS sequence"/>
</dbReference>
<protein>
    <submittedName>
        <fullName evidence="3">Uncharacterized protein</fullName>
    </submittedName>
</protein>
<evidence type="ECO:0000256" key="1">
    <source>
        <dbReference type="SAM" id="MobiDB-lite"/>
    </source>
</evidence>
<keyword evidence="2" id="KW-0472">Membrane</keyword>
<evidence type="ECO:0000256" key="2">
    <source>
        <dbReference type="SAM" id="Phobius"/>
    </source>
</evidence>
<keyword evidence="2" id="KW-0812">Transmembrane</keyword>
<feature type="transmembrane region" description="Helical" evidence="2">
    <location>
        <begin position="81"/>
        <end position="101"/>
    </location>
</feature>
<dbReference type="AlphaFoldDB" id="A0A210PDU9"/>
<name>A0A210PDU9_MIZYE</name>